<keyword evidence="3" id="KW-1185">Reference proteome</keyword>
<dbReference type="Pfam" id="PF01978">
    <property type="entry name" value="TrmB"/>
    <property type="match status" value="1"/>
</dbReference>
<dbReference type="OrthoDB" id="1493540at2"/>
<dbReference type="InterPro" id="IPR036390">
    <property type="entry name" value="WH_DNA-bd_sf"/>
</dbReference>
<sequence>MSKIPLNQLGFTELETDLYLALLTQGEMTGYAVAKQINKAVANVYKGLESLTQKGAVIQTHQDKKIYCAVPWRQLLDSEQRKFSQTIEALAEQLDALPEPDENEQVYQLSNLDQVRSETLAFIHRAQHLILADIEPDALMYFAEALQQAAARGVEVRLKVYEKVSLPGVLLTLRQNGTEVYARTDTIRFKLSADGRHFVTALLHSNKKDLIQAFKSSSALMNMNIFSGLAYELILTELKQALSQSNLELAQQILQNTAHLHPFTTQNQVFQHYRQQYQQRYNTKPLTDDQEPS</sequence>
<dbReference type="InterPro" id="IPR036388">
    <property type="entry name" value="WH-like_DNA-bd_sf"/>
</dbReference>
<name>A0A5C8LWT3_9GAMM</name>
<dbReference type="InterPro" id="IPR051797">
    <property type="entry name" value="TrmB-like"/>
</dbReference>
<dbReference type="Gene3D" id="1.10.10.10">
    <property type="entry name" value="Winged helix-like DNA-binding domain superfamily/Winged helix DNA-binding domain"/>
    <property type="match status" value="1"/>
</dbReference>
<dbReference type="EMBL" id="VRLR01000003">
    <property type="protein sequence ID" value="TXK81736.1"/>
    <property type="molecule type" value="Genomic_DNA"/>
</dbReference>
<gene>
    <name evidence="2" type="ORF">FU839_07500</name>
</gene>
<dbReference type="AlphaFoldDB" id="A0A5C8LWT3"/>
<organism evidence="2 3">
    <name type="scientific">Rheinheimera tangshanensis</name>
    <dbReference type="NCBI Taxonomy" id="400153"/>
    <lineage>
        <taxon>Bacteria</taxon>
        <taxon>Pseudomonadati</taxon>
        <taxon>Pseudomonadota</taxon>
        <taxon>Gammaproteobacteria</taxon>
        <taxon>Chromatiales</taxon>
        <taxon>Chromatiaceae</taxon>
        <taxon>Rheinheimera</taxon>
    </lineage>
</organism>
<reference evidence="2 3" key="1">
    <citation type="submission" date="2019-08" db="EMBL/GenBank/DDBJ databases">
        <title>Draft genome analysis of Rheinheimera tangshanensis isolated from the roots of fresh rice plants (Oryza sativa).</title>
        <authorList>
            <person name="Yu Q."/>
            <person name="Qi Y."/>
            <person name="Zhang H."/>
            <person name="Pu J."/>
        </authorList>
    </citation>
    <scope>NUCLEOTIDE SEQUENCE [LARGE SCALE GENOMIC DNA]</scope>
    <source>
        <strain evidence="2 3">JA3-B52</strain>
    </source>
</reference>
<dbReference type="SUPFAM" id="SSF56024">
    <property type="entry name" value="Phospholipase D/nuclease"/>
    <property type="match status" value="1"/>
</dbReference>
<protein>
    <submittedName>
        <fullName evidence="2">TrmB family transcriptional regulator</fullName>
    </submittedName>
</protein>
<evidence type="ECO:0000259" key="1">
    <source>
        <dbReference type="Pfam" id="PF01978"/>
    </source>
</evidence>
<dbReference type="PANTHER" id="PTHR34293">
    <property type="entry name" value="HTH-TYPE TRANSCRIPTIONAL REGULATOR TRMBL2"/>
    <property type="match status" value="1"/>
</dbReference>
<feature type="domain" description="Transcription regulator TrmB N-terminal" evidence="1">
    <location>
        <begin position="6"/>
        <end position="72"/>
    </location>
</feature>
<comment type="caution">
    <text evidence="2">The sequence shown here is derived from an EMBL/GenBank/DDBJ whole genome shotgun (WGS) entry which is preliminary data.</text>
</comment>
<evidence type="ECO:0000313" key="3">
    <source>
        <dbReference type="Proteomes" id="UP000321814"/>
    </source>
</evidence>
<dbReference type="InterPro" id="IPR002831">
    <property type="entry name" value="Tscrpt_reg_TrmB_N"/>
</dbReference>
<dbReference type="Proteomes" id="UP000321814">
    <property type="component" value="Unassembled WGS sequence"/>
</dbReference>
<proteinExistence type="predicted"/>
<accession>A0A5C8LWT3</accession>
<evidence type="ECO:0000313" key="2">
    <source>
        <dbReference type="EMBL" id="TXK81736.1"/>
    </source>
</evidence>
<dbReference type="SUPFAM" id="SSF46785">
    <property type="entry name" value="Winged helix' DNA-binding domain"/>
    <property type="match status" value="1"/>
</dbReference>
<dbReference type="RefSeq" id="WP_147903851.1">
    <property type="nucleotide sequence ID" value="NZ_BAAAGC010000008.1"/>
</dbReference>
<dbReference type="PANTHER" id="PTHR34293:SF1">
    <property type="entry name" value="HTH-TYPE TRANSCRIPTIONAL REGULATOR TRMBL2"/>
    <property type="match status" value="1"/>
</dbReference>